<keyword evidence="2" id="KW-1185">Reference proteome</keyword>
<evidence type="ECO:0000313" key="2">
    <source>
        <dbReference type="Proteomes" id="UP000606974"/>
    </source>
</evidence>
<protein>
    <submittedName>
        <fullName evidence="1">Uncharacterized protein</fullName>
    </submittedName>
</protein>
<name>A0A8H7AE21_9EURO</name>
<dbReference type="AlphaFoldDB" id="A0A8H7AE21"/>
<dbReference type="OrthoDB" id="4621856at2759"/>
<gene>
    <name evidence="1" type="ORF">GJ744_012319</name>
</gene>
<proteinExistence type="predicted"/>
<accession>A0A8H7AE21</accession>
<sequence>MPRKELFKIHNVAERTGYQILKEGTMRRGPGVHNRGRKRILEDHQCAAIEAVEDANFSFAALSYYSIAKDISLANGSECAIQRNMADFSVRTYRA</sequence>
<reference evidence="1" key="1">
    <citation type="submission" date="2020-02" db="EMBL/GenBank/DDBJ databases">
        <authorList>
            <person name="Palmer J.M."/>
        </authorList>
    </citation>
    <scope>NUCLEOTIDE SEQUENCE</scope>
    <source>
        <strain evidence="1">EPUS1.4</strain>
        <tissue evidence="1">Thallus</tissue>
    </source>
</reference>
<organism evidence="1 2">
    <name type="scientific">Endocarpon pusillum</name>
    <dbReference type="NCBI Taxonomy" id="364733"/>
    <lineage>
        <taxon>Eukaryota</taxon>
        <taxon>Fungi</taxon>
        <taxon>Dikarya</taxon>
        <taxon>Ascomycota</taxon>
        <taxon>Pezizomycotina</taxon>
        <taxon>Eurotiomycetes</taxon>
        <taxon>Chaetothyriomycetidae</taxon>
        <taxon>Verrucariales</taxon>
        <taxon>Verrucariaceae</taxon>
        <taxon>Endocarpon</taxon>
    </lineage>
</organism>
<dbReference type="EMBL" id="JAACFV010000095">
    <property type="protein sequence ID" value="KAF7506072.1"/>
    <property type="molecule type" value="Genomic_DNA"/>
</dbReference>
<dbReference type="Proteomes" id="UP000606974">
    <property type="component" value="Unassembled WGS sequence"/>
</dbReference>
<comment type="caution">
    <text evidence="1">The sequence shown here is derived from an EMBL/GenBank/DDBJ whole genome shotgun (WGS) entry which is preliminary data.</text>
</comment>
<evidence type="ECO:0000313" key="1">
    <source>
        <dbReference type="EMBL" id="KAF7506072.1"/>
    </source>
</evidence>